<sequence>MADVMTVRGPVPASELGTTMAHEHVVFDLGTYYTRADDEPDDAGEDGWVPVAQDRLWWLRTHPMNSRANLVHDDVELAVTELNQFAAAGGRTVVDQTVAGIGPQPDLLVEVSERTGVHIVAGTGFYIPGSYPAEVAEWPVEAIADRLRQELTAGIAGSDVRAGMIGELGVSEPLLPFEQRLLAAAGKVQAETGCAVAIHTPWSPEGVRATAIAAEAAALDPARTALCHLDNRFGDATGHYRDVARHGFMLSMDCFGRDCYYPHLDTQLPSDAQRIRALTELLDSGLDGQILVSQDICFVHELAAKGGHGYAHILRSIVPRLRRAGVTDEALHRILVENPAAWLAGG</sequence>
<keyword evidence="2" id="KW-0378">Hydrolase</keyword>
<feature type="binding site" evidence="3">
    <location>
        <position position="167"/>
    </location>
    <ligand>
        <name>a divalent metal cation</name>
        <dbReference type="ChEBI" id="CHEBI:60240"/>
        <label>1</label>
    </ligand>
</feature>
<feature type="binding site" evidence="3">
    <location>
        <position position="295"/>
    </location>
    <ligand>
        <name>a divalent metal cation</name>
        <dbReference type="ChEBI" id="CHEBI:60240"/>
        <label>1</label>
    </ligand>
</feature>
<evidence type="ECO:0000256" key="2">
    <source>
        <dbReference type="ARBA" id="ARBA00022801"/>
    </source>
</evidence>
<accession>A0A6N9YSK6</accession>
<dbReference type="InterPro" id="IPR032466">
    <property type="entry name" value="Metal_Hydrolase"/>
</dbReference>
<keyword evidence="1 3" id="KW-0479">Metal-binding</keyword>
<comment type="similarity">
    <text evidence="4">Belongs to the metallo-dependent hydrolases superfamily. Phosphotriesterase family.</text>
</comment>
<dbReference type="Gene3D" id="3.20.20.140">
    <property type="entry name" value="Metal-dependent hydrolases"/>
    <property type="match status" value="1"/>
</dbReference>
<evidence type="ECO:0000313" key="6">
    <source>
        <dbReference type="Proteomes" id="UP000469185"/>
    </source>
</evidence>
<feature type="binding site" evidence="3">
    <location>
        <position position="167"/>
    </location>
    <ligand>
        <name>a divalent metal cation</name>
        <dbReference type="ChEBI" id="CHEBI:60240"/>
        <label>2</label>
    </ligand>
</feature>
<gene>
    <name evidence="5" type="ORF">G1H11_21935</name>
</gene>
<feature type="binding site" evidence="3">
    <location>
        <position position="22"/>
    </location>
    <ligand>
        <name>a divalent metal cation</name>
        <dbReference type="ChEBI" id="CHEBI:60240"/>
        <label>1</label>
    </ligand>
</feature>
<dbReference type="GO" id="GO:0008270">
    <property type="term" value="F:zinc ion binding"/>
    <property type="evidence" value="ECO:0007669"/>
    <property type="project" value="InterPro"/>
</dbReference>
<dbReference type="PANTHER" id="PTHR10819:SF3">
    <property type="entry name" value="PHOSPHOTRIESTERASE-RELATED PROTEIN"/>
    <property type="match status" value="1"/>
</dbReference>
<proteinExistence type="inferred from homology"/>
<comment type="cofactor">
    <cofactor evidence="3">
        <name>a divalent metal cation</name>
        <dbReference type="ChEBI" id="CHEBI:60240"/>
    </cofactor>
    <text evidence="3">Binds 2 divalent metal cations per subunit.</text>
</comment>
<dbReference type="GO" id="GO:0016787">
    <property type="term" value="F:hydrolase activity"/>
    <property type="evidence" value="ECO:0007669"/>
    <property type="project" value="UniProtKB-KW"/>
</dbReference>
<comment type="caution">
    <text evidence="4">Lacks conserved residue(s) required for the propagation of feature annotation.</text>
</comment>
<dbReference type="PROSITE" id="PS51347">
    <property type="entry name" value="PHOSPHOTRIESTERASE_2"/>
    <property type="match status" value="1"/>
</dbReference>
<organism evidence="5 6">
    <name type="scientific">Phytoactinopolyspora alkaliphila</name>
    <dbReference type="NCBI Taxonomy" id="1783498"/>
    <lineage>
        <taxon>Bacteria</taxon>
        <taxon>Bacillati</taxon>
        <taxon>Actinomycetota</taxon>
        <taxon>Actinomycetes</taxon>
        <taxon>Jiangellales</taxon>
        <taxon>Jiangellaceae</taxon>
        <taxon>Phytoactinopolyspora</taxon>
    </lineage>
</organism>
<evidence type="ECO:0000256" key="3">
    <source>
        <dbReference type="PIRSR" id="PIRSR601559-52"/>
    </source>
</evidence>
<dbReference type="AlphaFoldDB" id="A0A6N9YSK6"/>
<evidence type="ECO:0000313" key="5">
    <source>
        <dbReference type="EMBL" id="NED97962.1"/>
    </source>
</evidence>
<dbReference type="SUPFAM" id="SSF51556">
    <property type="entry name" value="Metallo-dependent hydrolases"/>
    <property type="match status" value="1"/>
</dbReference>
<protein>
    <submittedName>
        <fullName evidence="5">Phosphotriesterase-related protein</fullName>
    </submittedName>
</protein>
<reference evidence="5 6" key="1">
    <citation type="submission" date="2020-02" db="EMBL/GenBank/DDBJ databases">
        <authorList>
            <person name="Li X.-J."/>
            <person name="Feng X.-M."/>
        </authorList>
    </citation>
    <scope>NUCLEOTIDE SEQUENCE [LARGE SCALE GENOMIC DNA]</scope>
    <source>
        <strain evidence="5 6">CGMCC 4.7225</strain>
    </source>
</reference>
<feature type="binding site" evidence="3">
    <location>
        <position position="228"/>
    </location>
    <ligand>
        <name>a divalent metal cation</name>
        <dbReference type="ChEBI" id="CHEBI:60240"/>
        <label>2</label>
    </ligand>
</feature>
<keyword evidence="6" id="KW-1185">Reference proteome</keyword>
<feature type="binding site" evidence="3">
    <location>
        <position position="24"/>
    </location>
    <ligand>
        <name>a divalent metal cation</name>
        <dbReference type="ChEBI" id="CHEBI:60240"/>
        <label>1</label>
    </ligand>
</feature>
<evidence type="ECO:0000256" key="1">
    <source>
        <dbReference type="ARBA" id="ARBA00022723"/>
    </source>
</evidence>
<dbReference type="Pfam" id="PF02126">
    <property type="entry name" value="PTE"/>
    <property type="match status" value="1"/>
</dbReference>
<evidence type="ECO:0000256" key="4">
    <source>
        <dbReference type="PROSITE-ProRule" id="PRU00679"/>
    </source>
</evidence>
<dbReference type="EMBL" id="JAAGOB010000015">
    <property type="protein sequence ID" value="NED97962.1"/>
    <property type="molecule type" value="Genomic_DNA"/>
</dbReference>
<comment type="caution">
    <text evidence="5">The sequence shown here is derived from an EMBL/GenBank/DDBJ whole genome shotgun (WGS) entry which is preliminary data.</text>
</comment>
<feature type="binding site" evidence="3">
    <location>
        <position position="199"/>
    </location>
    <ligand>
        <name>a divalent metal cation</name>
        <dbReference type="ChEBI" id="CHEBI:60240"/>
        <label>2</label>
    </ligand>
</feature>
<name>A0A6N9YSK6_9ACTN</name>
<dbReference type="RefSeq" id="WP_163820753.1">
    <property type="nucleotide sequence ID" value="NZ_JAAGOB010000015.1"/>
</dbReference>
<dbReference type="Proteomes" id="UP000469185">
    <property type="component" value="Unassembled WGS sequence"/>
</dbReference>
<dbReference type="InterPro" id="IPR001559">
    <property type="entry name" value="Phosphotriesterase"/>
</dbReference>
<dbReference type="PANTHER" id="PTHR10819">
    <property type="entry name" value="PHOSPHOTRIESTERASE-RELATED"/>
    <property type="match status" value="1"/>
</dbReference>